<evidence type="ECO:0000256" key="2">
    <source>
        <dbReference type="ARBA" id="ARBA00022692"/>
    </source>
</evidence>
<feature type="transmembrane region" description="Helical" evidence="6">
    <location>
        <begin position="226"/>
        <end position="252"/>
    </location>
</feature>
<feature type="transmembrane region" description="Helical" evidence="6">
    <location>
        <begin position="187"/>
        <end position="214"/>
    </location>
</feature>
<dbReference type="Gene3D" id="1.20.1080.10">
    <property type="entry name" value="Glycerol uptake facilitator protein"/>
    <property type="match status" value="1"/>
</dbReference>
<keyword evidence="4 6" id="KW-0472">Membrane</keyword>
<name>A0A419V8F8_9BACL</name>
<evidence type="ECO:0000256" key="1">
    <source>
        <dbReference type="ARBA" id="ARBA00004141"/>
    </source>
</evidence>
<dbReference type="GO" id="GO:0005886">
    <property type="term" value="C:plasma membrane"/>
    <property type="evidence" value="ECO:0007669"/>
    <property type="project" value="TreeGrafter"/>
</dbReference>
<keyword evidence="3 6" id="KW-1133">Transmembrane helix</keyword>
<feature type="transmembrane region" description="Helical" evidence="6">
    <location>
        <begin position="152"/>
        <end position="175"/>
    </location>
</feature>
<evidence type="ECO:0000313" key="7">
    <source>
        <dbReference type="EMBL" id="RKD76371.1"/>
    </source>
</evidence>
<dbReference type="InterPro" id="IPR023271">
    <property type="entry name" value="Aquaporin-like"/>
</dbReference>
<evidence type="ECO:0000313" key="8">
    <source>
        <dbReference type="Proteomes" id="UP000285120"/>
    </source>
</evidence>
<protein>
    <submittedName>
        <fullName evidence="7">Nitrite transporter NirC</fullName>
    </submittedName>
</protein>
<organism evidence="7 8">
    <name type="scientific">Sinobaca qinghaiensis</name>
    <dbReference type="NCBI Taxonomy" id="342944"/>
    <lineage>
        <taxon>Bacteria</taxon>
        <taxon>Bacillati</taxon>
        <taxon>Bacillota</taxon>
        <taxon>Bacilli</taxon>
        <taxon>Bacillales</taxon>
        <taxon>Sporolactobacillaceae</taxon>
        <taxon>Sinobaca</taxon>
    </lineage>
</organism>
<evidence type="ECO:0000256" key="5">
    <source>
        <dbReference type="ARBA" id="ARBA00049660"/>
    </source>
</evidence>
<sequence>MYKETIRALNEQGASKSAMLKRSPLVYLLSAIIAGSYVGIGALIMFSLGAPLYDVQSPILDLVVGSTFGIALIIILIGGSDLFTGNNMIMTTSTFSGGTTWKETFGVWGASYVGNAVGALLISLLVLGAGIFQDIPADHYMFSLAAEKISLPWSQLFFQGILCNWIVCLAIWLTLRTESDTAKIIMVLGVILAFVASGFEHSIANMSILGMAWLHDSYSILSFGDIIYNLIPVTIGNMIGGAVFVAGTYLMLNRDEMKDGQ</sequence>
<comment type="subcellular location">
    <subcellularLocation>
        <location evidence="1">Membrane</location>
        <topology evidence="1">Multi-pass membrane protein</topology>
    </subcellularLocation>
</comment>
<dbReference type="GO" id="GO:0015499">
    <property type="term" value="F:formate transmembrane transporter activity"/>
    <property type="evidence" value="ECO:0007669"/>
    <property type="project" value="TreeGrafter"/>
</dbReference>
<evidence type="ECO:0000256" key="4">
    <source>
        <dbReference type="ARBA" id="ARBA00023136"/>
    </source>
</evidence>
<dbReference type="EMBL" id="RAPK01000006">
    <property type="protein sequence ID" value="RKD76371.1"/>
    <property type="molecule type" value="Genomic_DNA"/>
</dbReference>
<evidence type="ECO:0000256" key="6">
    <source>
        <dbReference type="SAM" id="Phobius"/>
    </source>
</evidence>
<evidence type="ECO:0000256" key="3">
    <source>
        <dbReference type="ARBA" id="ARBA00022989"/>
    </source>
</evidence>
<dbReference type="PANTHER" id="PTHR30520">
    <property type="entry name" value="FORMATE TRANSPORTER-RELATED"/>
    <property type="match status" value="1"/>
</dbReference>
<comment type="caution">
    <text evidence="7">The sequence shown here is derived from an EMBL/GenBank/DDBJ whole genome shotgun (WGS) entry which is preliminary data.</text>
</comment>
<keyword evidence="8" id="KW-1185">Reference proteome</keyword>
<dbReference type="PANTHER" id="PTHR30520:SF8">
    <property type="entry name" value="NITRITE TRANSPORTER NIRC"/>
    <property type="match status" value="1"/>
</dbReference>
<dbReference type="Proteomes" id="UP000285120">
    <property type="component" value="Unassembled WGS sequence"/>
</dbReference>
<feature type="transmembrane region" description="Helical" evidence="6">
    <location>
        <begin position="105"/>
        <end position="132"/>
    </location>
</feature>
<dbReference type="PROSITE" id="PS01005">
    <property type="entry name" value="FORMATE_NITRITE_TP_1"/>
    <property type="match status" value="1"/>
</dbReference>
<dbReference type="InterPro" id="IPR024002">
    <property type="entry name" value="For/NO2_transpt_CS"/>
</dbReference>
<dbReference type="AlphaFoldDB" id="A0A419V8F8"/>
<feature type="transmembrane region" description="Helical" evidence="6">
    <location>
        <begin position="25"/>
        <end position="50"/>
    </location>
</feature>
<gene>
    <name evidence="7" type="ORF">ATL39_0588</name>
</gene>
<dbReference type="Pfam" id="PF01226">
    <property type="entry name" value="Form_Nir_trans"/>
    <property type="match status" value="1"/>
</dbReference>
<reference evidence="7 8" key="1">
    <citation type="submission" date="2018-09" db="EMBL/GenBank/DDBJ databases">
        <title>Genomic Encyclopedia of Archaeal and Bacterial Type Strains, Phase II (KMG-II): from individual species to whole genera.</title>
        <authorList>
            <person name="Goeker M."/>
        </authorList>
    </citation>
    <scope>NUCLEOTIDE SEQUENCE [LARGE SCALE GENOMIC DNA]</scope>
    <source>
        <strain evidence="7 8">DSM 17008</strain>
    </source>
</reference>
<comment type="similarity">
    <text evidence="5">Belongs to the FNT transporter (TC 1.A.16) family.</text>
</comment>
<feature type="transmembrane region" description="Helical" evidence="6">
    <location>
        <begin position="62"/>
        <end position="84"/>
    </location>
</feature>
<dbReference type="RefSeq" id="WP_120191781.1">
    <property type="nucleotide sequence ID" value="NZ_RAPK01000006.1"/>
</dbReference>
<dbReference type="OrthoDB" id="9786493at2"/>
<dbReference type="PROSITE" id="PS01006">
    <property type="entry name" value="FORMATE_NITRITE_TP_2"/>
    <property type="match status" value="1"/>
</dbReference>
<keyword evidence="2 6" id="KW-0812">Transmembrane</keyword>
<dbReference type="InterPro" id="IPR000292">
    <property type="entry name" value="For/NO2_transpt"/>
</dbReference>
<accession>A0A419V8F8</accession>
<proteinExistence type="inferred from homology"/>